<evidence type="ECO:0000313" key="2">
    <source>
        <dbReference type="Proteomes" id="UP000013167"/>
    </source>
</evidence>
<evidence type="ECO:0000313" key="1">
    <source>
        <dbReference type="EMBL" id="CCH70203.1"/>
    </source>
</evidence>
<dbReference type="HOGENOM" id="CLU_3012788_0_0_11"/>
<dbReference type="AlphaFoldDB" id="N0DZY2"/>
<organism evidence="1 2">
    <name type="scientific">Phycicoccus elongatus Lp2</name>
    <dbReference type="NCBI Taxonomy" id="1193181"/>
    <lineage>
        <taxon>Bacteria</taxon>
        <taxon>Bacillati</taxon>
        <taxon>Actinomycetota</taxon>
        <taxon>Actinomycetes</taxon>
        <taxon>Micrococcales</taxon>
        <taxon>Intrasporangiaceae</taxon>
        <taxon>Phycicoccus</taxon>
    </lineage>
</organism>
<proteinExistence type="predicted"/>
<comment type="caution">
    <text evidence="1">The sequence shown here is derived from an EMBL/GenBank/DDBJ whole genome shotgun (WGS) entry which is preliminary data.</text>
</comment>
<protein>
    <submittedName>
        <fullName evidence="1">Uncharacterized protein</fullName>
    </submittedName>
</protein>
<dbReference type="Proteomes" id="UP000013167">
    <property type="component" value="Unassembled WGS sequence"/>
</dbReference>
<accession>N0DZY2</accession>
<dbReference type="EMBL" id="CAIZ01000123">
    <property type="protein sequence ID" value="CCH70203.1"/>
    <property type="molecule type" value="Genomic_DNA"/>
</dbReference>
<name>N0DZY2_9MICO</name>
<gene>
    <name evidence="1" type="ORF">BN10_530019</name>
</gene>
<keyword evidence="2" id="KW-1185">Reference proteome</keyword>
<reference evidence="1 2" key="1">
    <citation type="journal article" date="2013" name="ISME J.">
        <title>A metabolic model for members of the genus Tetrasphaera involved in enhanced biological phosphorus removal.</title>
        <authorList>
            <person name="Kristiansen R."/>
            <person name="Nguyen H.T.T."/>
            <person name="Saunders A.M."/>
            <person name="Nielsen J.L."/>
            <person name="Wimmer R."/>
            <person name="Le V.Q."/>
            <person name="McIlroy S.J."/>
            <person name="Petrovski S."/>
            <person name="Seviour R.J."/>
            <person name="Calteau A."/>
            <person name="Nielsen K.L."/>
            <person name="Nielsen P.H."/>
        </authorList>
    </citation>
    <scope>NUCLEOTIDE SEQUENCE [LARGE SCALE GENOMIC DNA]</scope>
    <source>
        <strain evidence="1 2">Lp2</strain>
    </source>
</reference>
<sequence length="56" mass="6346">MKVAAGRASHLACWEELSRLREPWKVLFVITTMSTSESARMFVALAYEPCKKISTL</sequence>